<name>A0ABQ0YTM9_9NOCA</name>
<reference evidence="2 3" key="1">
    <citation type="journal article" date="2018" name="Biodegradation">
        <title>1,4-Dioxane degradation characteristics of Rhodococcus aetherivorans JCM 14343.</title>
        <authorList>
            <person name="Inoue D."/>
            <person name="Tsunoda T."/>
            <person name="Yamamoto N."/>
            <person name="Ike M."/>
            <person name="Sei K."/>
        </authorList>
    </citation>
    <scope>NUCLEOTIDE SEQUENCE [LARGE SCALE GENOMIC DNA]</scope>
    <source>
        <strain evidence="2 3">JCM 14343</strain>
    </source>
</reference>
<evidence type="ECO:0000313" key="2">
    <source>
        <dbReference type="EMBL" id="GES39964.1"/>
    </source>
</evidence>
<dbReference type="Proteomes" id="UP000325466">
    <property type="component" value="Unassembled WGS sequence"/>
</dbReference>
<sequence>MPRPDALDQRHLEADPQAPGNLLVVDVDRPDQPAAAR</sequence>
<proteinExistence type="predicted"/>
<feature type="region of interest" description="Disordered" evidence="1">
    <location>
        <begin position="1"/>
        <end position="37"/>
    </location>
</feature>
<accession>A0ABQ0YTM9</accession>
<organism evidence="2 3">
    <name type="scientific">Rhodococcus aetherivorans</name>
    <dbReference type="NCBI Taxonomy" id="191292"/>
    <lineage>
        <taxon>Bacteria</taxon>
        <taxon>Bacillati</taxon>
        <taxon>Actinomycetota</taxon>
        <taxon>Actinomycetes</taxon>
        <taxon>Mycobacteriales</taxon>
        <taxon>Nocardiaceae</taxon>
        <taxon>Rhodococcus</taxon>
    </lineage>
</organism>
<feature type="compositionally biased region" description="Basic and acidic residues" evidence="1">
    <location>
        <begin position="1"/>
        <end position="14"/>
    </location>
</feature>
<comment type="caution">
    <text evidence="2">The sequence shown here is derived from an EMBL/GenBank/DDBJ whole genome shotgun (WGS) entry which is preliminary data.</text>
</comment>
<gene>
    <name evidence="2" type="ORF">RAJCM14343_5242</name>
</gene>
<dbReference type="EMBL" id="BLAH01000143">
    <property type="protein sequence ID" value="GES39964.1"/>
    <property type="molecule type" value="Genomic_DNA"/>
</dbReference>
<keyword evidence="3" id="KW-1185">Reference proteome</keyword>
<protein>
    <submittedName>
        <fullName evidence="2">Uncharacterized protein</fullName>
    </submittedName>
</protein>
<evidence type="ECO:0000313" key="3">
    <source>
        <dbReference type="Proteomes" id="UP000325466"/>
    </source>
</evidence>
<evidence type="ECO:0000256" key="1">
    <source>
        <dbReference type="SAM" id="MobiDB-lite"/>
    </source>
</evidence>